<organism evidence="12 13">
    <name type="scientific">Paramecium primaurelia</name>
    <dbReference type="NCBI Taxonomy" id="5886"/>
    <lineage>
        <taxon>Eukaryota</taxon>
        <taxon>Sar</taxon>
        <taxon>Alveolata</taxon>
        <taxon>Ciliophora</taxon>
        <taxon>Intramacronucleata</taxon>
        <taxon>Oligohymenophorea</taxon>
        <taxon>Peniculida</taxon>
        <taxon>Parameciidae</taxon>
        <taxon>Paramecium</taxon>
    </lineage>
</organism>
<keyword evidence="10" id="KW-0472">Membrane</keyword>
<gene>
    <name evidence="12" type="ORF">PPRIM_AZ9-3.1.T0570015</name>
</gene>
<evidence type="ECO:0000256" key="2">
    <source>
        <dbReference type="ARBA" id="ARBA00012483"/>
    </source>
</evidence>
<dbReference type="PANTHER" id="PTHR22937:SF65">
    <property type="entry name" value="E3 UBIQUITIN-PROTEIN LIGASE ARK2C"/>
    <property type="match status" value="1"/>
</dbReference>
<evidence type="ECO:0000259" key="11">
    <source>
        <dbReference type="PROSITE" id="PS50089"/>
    </source>
</evidence>
<keyword evidence="13" id="KW-1185">Reference proteome</keyword>
<keyword evidence="10" id="KW-0812">Transmembrane</keyword>
<keyword evidence="7" id="KW-0862">Zinc</keyword>
<evidence type="ECO:0000256" key="9">
    <source>
        <dbReference type="SAM" id="Coils"/>
    </source>
</evidence>
<dbReference type="GO" id="GO:0008270">
    <property type="term" value="F:zinc ion binding"/>
    <property type="evidence" value="ECO:0007669"/>
    <property type="project" value="UniProtKB-KW"/>
</dbReference>
<dbReference type="SMART" id="SM00184">
    <property type="entry name" value="RING"/>
    <property type="match status" value="1"/>
</dbReference>
<proteinExistence type="predicted"/>
<evidence type="ECO:0000256" key="3">
    <source>
        <dbReference type="ARBA" id="ARBA00022679"/>
    </source>
</evidence>
<comment type="caution">
    <text evidence="12">The sequence shown here is derived from an EMBL/GenBank/DDBJ whole genome shotgun (WGS) entry which is preliminary data.</text>
</comment>
<feature type="transmembrane region" description="Helical" evidence="10">
    <location>
        <begin position="12"/>
        <end position="35"/>
    </location>
</feature>
<dbReference type="PANTHER" id="PTHR22937">
    <property type="entry name" value="E3 UBIQUITIN-PROTEIN LIGASE RNF165"/>
    <property type="match status" value="1"/>
</dbReference>
<dbReference type="Pfam" id="PF13639">
    <property type="entry name" value="zf-RING_2"/>
    <property type="match status" value="1"/>
</dbReference>
<keyword evidence="10" id="KW-1133">Transmembrane helix</keyword>
<dbReference type="EMBL" id="CAJJDM010000058">
    <property type="protein sequence ID" value="CAD8076705.1"/>
    <property type="molecule type" value="Genomic_DNA"/>
</dbReference>
<reference evidence="12" key="1">
    <citation type="submission" date="2021-01" db="EMBL/GenBank/DDBJ databases">
        <authorList>
            <consortium name="Genoscope - CEA"/>
            <person name="William W."/>
        </authorList>
    </citation>
    <scope>NUCLEOTIDE SEQUENCE</scope>
</reference>
<evidence type="ECO:0000256" key="1">
    <source>
        <dbReference type="ARBA" id="ARBA00000900"/>
    </source>
</evidence>
<evidence type="ECO:0000256" key="7">
    <source>
        <dbReference type="ARBA" id="ARBA00022833"/>
    </source>
</evidence>
<keyword evidence="5 8" id="KW-0863">Zinc-finger</keyword>
<comment type="catalytic activity">
    <reaction evidence="1">
        <text>S-ubiquitinyl-[E2 ubiquitin-conjugating enzyme]-L-cysteine + [acceptor protein]-L-lysine = [E2 ubiquitin-conjugating enzyme]-L-cysteine + N(6)-ubiquitinyl-[acceptor protein]-L-lysine.</text>
        <dbReference type="EC" id="2.3.2.27"/>
    </reaction>
</comment>
<dbReference type="InterPro" id="IPR001841">
    <property type="entry name" value="Znf_RING"/>
</dbReference>
<evidence type="ECO:0000256" key="10">
    <source>
        <dbReference type="SAM" id="Phobius"/>
    </source>
</evidence>
<dbReference type="Proteomes" id="UP000688137">
    <property type="component" value="Unassembled WGS sequence"/>
</dbReference>
<dbReference type="EC" id="2.3.2.27" evidence="2"/>
<evidence type="ECO:0000256" key="4">
    <source>
        <dbReference type="ARBA" id="ARBA00022723"/>
    </source>
</evidence>
<evidence type="ECO:0000313" key="12">
    <source>
        <dbReference type="EMBL" id="CAD8076705.1"/>
    </source>
</evidence>
<evidence type="ECO:0000256" key="8">
    <source>
        <dbReference type="PROSITE-ProRule" id="PRU00175"/>
    </source>
</evidence>
<evidence type="ECO:0000256" key="6">
    <source>
        <dbReference type="ARBA" id="ARBA00022786"/>
    </source>
</evidence>
<keyword evidence="4" id="KW-0479">Metal-binding</keyword>
<keyword evidence="6" id="KW-0833">Ubl conjugation pathway</keyword>
<protein>
    <recommendedName>
        <fullName evidence="2">RING-type E3 ubiquitin transferase</fullName>
        <ecNumber evidence="2">2.3.2.27</ecNumber>
    </recommendedName>
</protein>
<feature type="domain" description="RING-type" evidence="11">
    <location>
        <begin position="176"/>
        <end position="217"/>
    </location>
</feature>
<keyword evidence="3" id="KW-0808">Transferase</keyword>
<accession>A0A8S1MGQ0</accession>
<dbReference type="InterPro" id="IPR045191">
    <property type="entry name" value="MBR1/2-like"/>
</dbReference>
<evidence type="ECO:0000313" key="13">
    <source>
        <dbReference type="Proteomes" id="UP000688137"/>
    </source>
</evidence>
<dbReference type="PROSITE" id="PS50089">
    <property type="entry name" value="ZF_RING_2"/>
    <property type="match status" value="1"/>
</dbReference>
<name>A0A8S1MGQ0_PARPR</name>
<dbReference type="AlphaFoldDB" id="A0A8S1MGQ0"/>
<keyword evidence="9" id="KW-0175">Coiled coil</keyword>
<dbReference type="GO" id="GO:0061630">
    <property type="term" value="F:ubiquitin protein ligase activity"/>
    <property type="evidence" value="ECO:0007669"/>
    <property type="project" value="UniProtKB-EC"/>
</dbReference>
<sequence>MLSMKKIKQNQQIIICSVINLQIPLFQNFLVPLILNFQFQIIQEIILQEGISIKQLKTEQNIYYLIQSLTKINLNNYRTKFKDNNQNIKKMNLLIGEEQGSKNCQIQENQQKEESDIIQIRFWEQIARGYQQEIQQLQQQLWENNLNKVYHKSNGVPKIFMEKIKRMKMGKSNKKCSICCNEFHKDESIMQLPCKHIFHENCCKSWLVNSRKCPNCRSDIVELIKNEAK</sequence>
<evidence type="ECO:0000256" key="5">
    <source>
        <dbReference type="ARBA" id="ARBA00022771"/>
    </source>
</evidence>
<feature type="coiled-coil region" evidence="9">
    <location>
        <begin position="120"/>
        <end position="147"/>
    </location>
</feature>